<evidence type="ECO:0000256" key="4">
    <source>
        <dbReference type="ARBA" id="ARBA00022989"/>
    </source>
</evidence>
<organism evidence="9 10">
    <name type="scientific">Pseudoclavibacter endophyticus</name>
    <dbReference type="NCBI Taxonomy" id="1778590"/>
    <lineage>
        <taxon>Bacteria</taxon>
        <taxon>Bacillati</taxon>
        <taxon>Actinomycetota</taxon>
        <taxon>Actinomycetes</taxon>
        <taxon>Micrococcales</taxon>
        <taxon>Microbacteriaceae</taxon>
        <taxon>Pseudoclavibacter</taxon>
    </lineage>
</organism>
<protein>
    <submittedName>
        <fullName evidence="9">DUF3817 domain-containing protein</fullName>
    </submittedName>
</protein>
<dbReference type="EMBL" id="WBJY01000001">
    <property type="protein sequence ID" value="KAB1650491.1"/>
    <property type="molecule type" value="Genomic_DNA"/>
</dbReference>
<evidence type="ECO:0000256" key="2">
    <source>
        <dbReference type="ARBA" id="ARBA00022475"/>
    </source>
</evidence>
<dbReference type="Pfam" id="PF12823">
    <property type="entry name" value="DUF3817"/>
    <property type="match status" value="1"/>
</dbReference>
<dbReference type="AlphaFoldDB" id="A0A6H9WS84"/>
<sequence>MDRPRPESFPRINLALRCYQITSYITGVLLLLLVVEMIFKYGFHLEFDAFGAFGVLALVPEGTTSGVNLSLWVLIVHGWFYVVYLIACFVLWQLMRWPLLWLLAMAAGGVVPFMSFITEMFMARKVRTELRGYQRHDAERERERAELSDFEATLSDEERARIDAEVERELAERRTGTPTADASEGRP</sequence>
<comment type="caution">
    <text evidence="9">The sequence shown here is derived from an EMBL/GenBank/DDBJ whole genome shotgun (WGS) entry which is preliminary data.</text>
</comment>
<feature type="transmembrane region" description="Helical" evidence="7">
    <location>
        <begin position="71"/>
        <end position="92"/>
    </location>
</feature>
<keyword evidence="2" id="KW-1003">Cell membrane</keyword>
<evidence type="ECO:0000256" key="1">
    <source>
        <dbReference type="ARBA" id="ARBA00004651"/>
    </source>
</evidence>
<feature type="domain" description="DUF3817" evidence="8">
    <location>
        <begin position="16"/>
        <end position="122"/>
    </location>
</feature>
<keyword evidence="4 7" id="KW-1133">Transmembrane helix</keyword>
<keyword evidence="5 7" id="KW-0472">Membrane</keyword>
<feature type="transmembrane region" description="Helical" evidence="7">
    <location>
        <begin position="12"/>
        <end position="35"/>
    </location>
</feature>
<evidence type="ECO:0000256" key="5">
    <source>
        <dbReference type="ARBA" id="ARBA00023136"/>
    </source>
</evidence>
<evidence type="ECO:0000256" key="7">
    <source>
        <dbReference type="SAM" id="Phobius"/>
    </source>
</evidence>
<dbReference type="Proteomes" id="UP000431744">
    <property type="component" value="Unassembled WGS sequence"/>
</dbReference>
<gene>
    <name evidence="9" type="ORF">F8O04_03425</name>
</gene>
<dbReference type="NCBIfam" id="TIGR03954">
    <property type="entry name" value="integ_memb_HG"/>
    <property type="match status" value="1"/>
</dbReference>
<feature type="region of interest" description="Disordered" evidence="6">
    <location>
        <begin position="167"/>
        <end position="187"/>
    </location>
</feature>
<evidence type="ECO:0000313" key="9">
    <source>
        <dbReference type="EMBL" id="KAB1650491.1"/>
    </source>
</evidence>
<evidence type="ECO:0000256" key="6">
    <source>
        <dbReference type="SAM" id="MobiDB-lite"/>
    </source>
</evidence>
<dbReference type="GO" id="GO:0005886">
    <property type="term" value="C:plasma membrane"/>
    <property type="evidence" value="ECO:0007669"/>
    <property type="project" value="UniProtKB-SubCell"/>
</dbReference>
<dbReference type="OrthoDB" id="9342687at2"/>
<accession>A0A6H9WS84</accession>
<feature type="transmembrane region" description="Helical" evidence="7">
    <location>
        <begin position="98"/>
        <end position="117"/>
    </location>
</feature>
<dbReference type="PANTHER" id="PTHR40077:SF2">
    <property type="entry name" value="MEMBRANE PROTEIN"/>
    <property type="match status" value="1"/>
</dbReference>
<evidence type="ECO:0000259" key="8">
    <source>
        <dbReference type="Pfam" id="PF12823"/>
    </source>
</evidence>
<name>A0A6H9WS84_9MICO</name>
<keyword evidence="10" id="KW-1185">Reference proteome</keyword>
<evidence type="ECO:0000313" key="10">
    <source>
        <dbReference type="Proteomes" id="UP000431744"/>
    </source>
</evidence>
<dbReference type="InterPro" id="IPR023845">
    <property type="entry name" value="DUF3817_TM"/>
</dbReference>
<evidence type="ECO:0000256" key="3">
    <source>
        <dbReference type="ARBA" id="ARBA00022692"/>
    </source>
</evidence>
<proteinExistence type="predicted"/>
<dbReference type="PANTHER" id="PTHR40077">
    <property type="entry name" value="MEMBRANE PROTEIN-RELATED"/>
    <property type="match status" value="1"/>
</dbReference>
<reference evidence="9 10" key="1">
    <citation type="submission" date="2019-09" db="EMBL/GenBank/DDBJ databases">
        <title>Phylogeny of genus Pseudoclavibacter and closely related genus.</title>
        <authorList>
            <person name="Li Y."/>
        </authorList>
    </citation>
    <scope>NUCLEOTIDE SEQUENCE [LARGE SCALE GENOMIC DNA]</scope>
    <source>
        <strain evidence="9 10">EGI 60007</strain>
    </source>
</reference>
<comment type="subcellular location">
    <subcellularLocation>
        <location evidence="1">Cell membrane</location>
        <topology evidence="1">Multi-pass membrane protein</topology>
    </subcellularLocation>
</comment>
<keyword evidence="3 7" id="KW-0812">Transmembrane</keyword>